<dbReference type="Gene3D" id="1.10.760.10">
    <property type="entry name" value="Cytochrome c-like domain"/>
    <property type="match status" value="1"/>
</dbReference>
<dbReference type="PANTHER" id="PTHR40394:SF2">
    <property type="entry name" value="QUINOL:CYTOCHROME C OXIDOREDUCTASE MEMBRANE PROTEIN"/>
    <property type="match status" value="1"/>
</dbReference>
<feature type="domain" description="Cytochrome c" evidence="5">
    <location>
        <begin position="51"/>
        <end position="141"/>
    </location>
</feature>
<dbReference type="InterPro" id="IPR009056">
    <property type="entry name" value="Cyt_c-like_dom"/>
</dbReference>
<name>A0A370DGW7_9GAMM</name>
<evidence type="ECO:0000313" key="6">
    <source>
        <dbReference type="EMBL" id="RDH84175.1"/>
    </source>
</evidence>
<evidence type="ECO:0000256" key="4">
    <source>
        <dbReference type="PROSITE-ProRule" id="PRU00433"/>
    </source>
</evidence>
<dbReference type="AlphaFoldDB" id="A0A370DGW7"/>
<dbReference type="Pfam" id="PF13442">
    <property type="entry name" value="Cytochrome_CBB3"/>
    <property type="match status" value="1"/>
</dbReference>
<evidence type="ECO:0000313" key="7">
    <source>
        <dbReference type="Proteomes" id="UP000254771"/>
    </source>
</evidence>
<evidence type="ECO:0000256" key="1">
    <source>
        <dbReference type="ARBA" id="ARBA00022617"/>
    </source>
</evidence>
<dbReference type="EMBL" id="QFXE01000017">
    <property type="protein sequence ID" value="RDH84175.1"/>
    <property type="molecule type" value="Genomic_DNA"/>
</dbReference>
<organism evidence="6 7">
    <name type="scientific">endosymbiont of Escarpia spicata</name>
    <dbReference type="NCBI Taxonomy" id="2200908"/>
    <lineage>
        <taxon>Bacteria</taxon>
        <taxon>Pseudomonadati</taxon>
        <taxon>Pseudomonadota</taxon>
        <taxon>Gammaproteobacteria</taxon>
        <taxon>sulfur-oxidizing symbionts</taxon>
    </lineage>
</organism>
<gene>
    <name evidence="6" type="ORF">DIZ78_13130</name>
</gene>
<dbReference type="GO" id="GO:0020037">
    <property type="term" value="F:heme binding"/>
    <property type="evidence" value="ECO:0007669"/>
    <property type="project" value="InterPro"/>
</dbReference>
<dbReference type="PANTHER" id="PTHR40394">
    <property type="entry name" value="LIPOPROTEIN-RELATED"/>
    <property type="match status" value="1"/>
</dbReference>
<evidence type="ECO:0000256" key="3">
    <source>
        <dbReference type="ARBA" id="ARBA00023004"/>
    </source>
</evidence>
<evidence type="ECO:0000256" key="2">
    <source>
        <dbReference type="ARBA" id="ARBA00022723"/>
    </source>
</evidence>
<keyword evidence="2 4" id="KW-0479">Metal-binding</keyword>
<comment type="caution">
    <text evidence="6">The sequence shown here is derived from an EMBL/GenBank/DDBJ whole genome shotgun (WGS) entry which is preliminary data.</text>
</comment>
<dbReference type="PROSITE" id="PS51007">
    <property type="entry name" value="CYTC"/>
    <property type="match status" value="1"/>
</dbReference>
<dbReference type="GO" id="GO:0046872">
    <property type="term" value="F:metal ion binding"/>
    <property type="evidence" value="ECO:0007669"/>
    <property type="project" value="UniProtKB-KW"/>
</dbReference>
<keyword evidence="7" id="KW-1185">Reference proteome</keyword>
<sequence length="141" mass="15728">MSALALLLITGATLAAGMMMNHSMARHHQGMMVGVPEPYRDMRNPLSASDKVVAEGGQLFQANCAVCHGKRGYGNGPAAEELSPRPANLNDFMKMRMMARDNYLIWTISEGGRRFNTAMPAFKESLSEEERWKIIHFLRTL</sequence>
<keyword evidence="3 4" id="KW-0408">Iron</keyword>
<accession>A0A370DGW7</accession>
<proteinExistence type="predicted"/>
<dbReference type="Proteomes" id="UP000254771">
    <property type="component" value="Unassembled WGS sequence"/>
</dbReference>
<dbReference type="GO" id="GO:0009055">
    <property type="term" value="F:electron transfer activity"/>
    <property type="evidence" value="ECO:0007669"/>
    <property type="project" value="InterPro"/>
</dbReference>
<keyword evidence="1 4" id="KW-0349">Heme</keyword>
<protein>
    <recommendedName>
        <fullName evidence="5">Cytochrome c domain-containing protein</fullName>
    </recommendedName>
</protein>
<dbReference type="InterPro" id="IPR036909">
    <property type="entry name" value="Cyt_c-like_dom_sf"/>
</dbReference>
<evidence type="ECO:0000259" key="5">
    <source>
        <dbReference type="PROSITE" id="PS51007"/>
    </source>
</evidence>
<reference evidence="6 7" key="1">
    <citation type="journal article" date="2018" name="ISME J.">
        <title>Endosymbiont genomes yield clues of tubeworm success.</title>
        <authorList>
            <person name="Li Y."/>
            <person name="Liles M.R."/>
            <person name="Halanych K.M."/>
        </authorList>
    </citation>
    <scope>NUCLEOTIDE SEQUENCE [LARGE SCALE GENOMIC DNA]</scope>
    <source>
        <strain evidence="6">A1462</strain>
    </source>
</reference>
<dbReference type="SUPFAM" id="SSF46626">
    <property type="entry name" value="Cytochrome c"/>
    <property type="match status" value="1"/>
</dbReference>